<protein>
    <recommendedName>
        <fullName evidence="1">Glutaredoxin domain-containing protein</fullName>
    </recommendedName>
</protein>
<name>A0A382HNC3_9ZZZZ</name>
<dbReference type="InterPro" id="IPR036249">
    <property type="entry name" value="Thioredoxin-like_sf"/>
</dbReference>
<gene>
    <name evidence="2" type="ORF">METZ01_LOCUS241456</name>
</gene>
<dbReference type="PROSITE" id="PS51354">
    <property type="entry name" value="GLUTAREDOXIN_2"/>
    <property type="match status" value="1"/>
</dbReference>
<dbReference type="SUPFAM" id="SSF52833">
    <property type="entry name" value="Thioredoxin-like"/>
    <property type="match status" value="1"/>
</dbReference>
<organism evidence="2">
    <name type="scientific">marine metagenome</name>
    <dbReference type="NCBI Taxonomy" id="408172"/>
    <lineage>
        <taxon>unclassified sequences</taxon>
        <taxon>metagenomes</taxon>
        <taxon>ecological metagenomes</taxon>
    </lineage>
</organism>
<sequence length="80" mass="9091">MSNIKMYGTSTCKDCIIAKQVFHELGTDYEFINMEDDSEATRIAIELNDGVRKIPVIQFEDGSLLVEPSYQQLKDKISSE</sequence>
<feature type="domain" description="Glutaredoxin" evidence="1">
    <location>
        <begin position="4"/>
        <end position="59"/>
    </location>
</feature>
<evidence type="ECO:0000313" key="2">
    <source>
        <dbReference type="EMBL" id="SVB88602.1"/>
    </source>
</evidence>
<dbReference type="InterPro" id="IPR002109">
    <property type="entry name" value="Glutaredoxin"/>
</dbReference>
<dbReference type="Pfam" id="PF00462">
    <property type="entry name" value="Glutaredoxin"/>
    <property type="match status" value="1"/>
</dbReference>
<evidence type="ECO:0000259" key="1">
    <source>
        <dbReference type="Pfam" id="PF00462"/>
    </source>
</evidence>
<dbReference type="AlphaFoldDB" id="A0A382HNC3"/>
<proteinExistence type="predicted"/>
<accession>A0A382HNC3</accession>
<dbReference type="Gene3D" id="3.40.30.10">
    <property type="entry name" value="Glutaredoxin"/>
    <property type="match status" value="1"/>
</dbReference>
<dbReference type="EMBL" id="UINC01062210">
    <property type="protein sequence ID" value="SVB88602.1"/>
    <property type="molecule type" value="Genomic_DNA"/>
</dbReference>
<reference evidence="2" key="1">
    <citation type="submission" date="2018-05" db="EMBL/GenBank/DDBJ databases">
        <authorList>
            <person name="Lanie J.A."/>
            <person name="Ng W.-L."/>
            <person name="Kazmierczak K.M."/>
            <person name="Andrzejewski T.M."/>
            <person name="Davidsen T.M."/>
            <person name="Wayne K.J."/>
            <person name="Tettelin H."/>
            <person name="Glass J.I."/>
            <person name="Rusch D."/>
            <person name="Podicherti R."/>
            <person name="Tsui H.-C.T."/>
            <person name="Winkler M.E."/>
        </authorList>
    </citation>
    <scope>NUCLEOTIDE SEQUENCE</scope>
</reference>